<proteinExistence type="predicted"/>
<organism evidence="2">
    <name type="scientific">Faxonius propinquus nudivirus</name>
    <dbReference type="NCBI Taxonomy" id="3139431"/>
    <lineage>
        <taxon>Viruses</taxon>
        <taxon>Viruses incertae sedis</taxon>
        <taxon>Naldaviricetes</taxon>
        <taxon>Lefavirales</taxon>
        <taxon>Nudiviridae</taxon>
    </lineage>
</organism>
<protein>
    <recommendedName>
        <fullName evidence="3">Ac81-like protein</fullName>
    </recommendedName>
</protein>
<keyword evidence="1" id="KW-0472">Membrane</keyword>
<keyword evidence="1" id="KW-1133">Transmembrane helix</keyword>
<name>A0AAU8GBR3_9VIRU</name>
<feature type="transmembrane region" description="Helical" evidence="1">
    <location>
        <begin position="100"/>
        <end position="117"/>
    </location>
</feature>
<evidence type="ECO:0008006" key="3">
    <source>
        <dbReference type="Google" id="ProtNLM"/>
    </source>
</evidence>
<gene>
    <name evidence="2" type="ORF">FpNV_093</name>
</gene>
<evidence type="ECO:0000256" key="1">
    <source>
        <dbReference type="SAM" id="Phobius"/>
    </source>
</evidence>
<sequence>MSYKIEVYIKHTKNTLGVLSHYFFTIPKLKLEIHPGVFYNGTHHDLGRYHKRTHKIKTFEICQNCLDFLLENAIDLKSVWYYPIINCETLTRGLIDSFPLSYQTVLLTICFTSFILAIHYKLMFIICFFSIFLLIILNSFYITKTIKKCIHTKNNNLV</sequence>
<keyword evidence="1" id="KW-0812">Transmembrane</keyword>
<evidence type="ECO:0000313" key="2">
    <source>
        <dbReference type="EMBL" id="XCH39338.1"/>
    </source>
</evidence>
<feature type="transmembrane region" description="Helical" evidence="1">
    <location>
        <begin position="123"/>
        <end position="143"/>
    </location>
</feature>
<dbReference type="InterPro" id="IPR008563">
    <property type="entry name" value="AcMNPV_AC81"/>
</dbReference>
<dbReference type="Pfam" id="PF05820">
    <property type="entry name" value="Ac81"/>
    <property type="match status" value="1"/>
</dbReference>
<accession>A0AAU8GBR3</accession>
<reference evidence="2" key="1">
    <citation type="submission" date="2024-06" db="EMBL/GenBank/DDBJ databases">
        <title>North American crayfish harbour diverse members of the Nudiviridae.</title>
        <authorList>
            <person name="Stratton C."/>
            <person name="Bojko J."/>
        </authorList>
    </citation>
    <scope>NUCLEOTIDE SEQUENCE</scope>
    <source>
        <strain evidence="2">142H</strain>
    </source>
</reference>
<dbReference type="EMBL" id="PP955094">
    <property type="protein sequence ID" value="XCH39338.1"/>
    <property type="molecule type" value="Genomic_DNA"/>
</dbReference>